<accession>A0AAU7CFH7</accession>
<proteinExistence type="predicted"/>
<dbReference type="AlphaFoldDB" id="A0AAU7CFH7"/>
<dbReference type="EMBL" id="CP155447">
    <property type="protein sequence ID" value="XBH03900.1"/>
    <property type="molecule type" value="Genomic_DNA"/>
</dbReference>
<reference evidence="1" key="1">
    <citation type="submission" date="2024-05" db="EMBL/GenBank/DDBJ databases">
        <title>Planctomycetes of the genus Singulisphaera possess chitinolytic capabilities.</title>
        <authorList>
            <person name="Ivanova A."/>
        </authorList>
    </citation>
    <scope>NUCLEOTIDE SEQUENCE</scope>
    <source>
        <strain evidence="1">Ch08T</strain>
    </source>
</reference>
<sequence>MASALIGHTGFVGSNLAHERKFDAYFNSKNIEMIAGRSFDLVVCSGAPAEKWKANQDPEADLRVIDRLWSSLRQVVIGKLVLISTVDVYARPVDVDEDVDPGHERPTAYGRHRHELERRAADQFDTLIVRLPGLFGEGLKKNVVYDFLHGNALDKIDARGVFQFYWVGNLWRDIEIALEAGLSVVNLATEPTSVGEVAREGFGFEFSNTPAVTPARYDFRTKHDRVFGGSGGYISTRKQVLSELRAFVASQEVTE</sequence>
<evidence type="ECO:0000313" key="1">
    <source>
        <dbReference type="EMBL" id="XBH03900.1"/>
    </source>
</evidence>
<gene>
    <name evidence="1" type="ORF">V5E97_37220</name>
</gene>
<organism evidence="1">
    <name type="scientific">Singulisphaera sp. Ch08</name>
    <dbReference type="NCBI Taxonomy" id="3120278"/>
    <lineage>
        <taxon>Bacteria</taxon>
        <taxon>Pseudomonadati</taxon>
        <taxon>Planctomycetota</taxon>
        <taxon>Planctomycetia</taxon>
        <taxon>Isosphaerales</taxon>
        <taxon>Isosphaeraceae</taxon>
        <taxon>Singulisphaera</taxon>
    </lineage>
</organism>
<dbReference type="InterPro" id="IPR036291">
    <property type="entry name" value="NAD(P)-bd_dom_sf"/>
</dbReference>
<name>A0AAU7CFH7_9BACT</name>
<dbReference type="RefSeq" id="WP_406696642.1">
    <property type="nucleotide sequence ID" value="NZ_CP155447.1"/>
</dbReference>
<protein>
    <submittedName>
        <fullName evidence="1">Pyridine nucleotide transhydrogenase</fullName>
    </submittedName>
</protein>
<dbReference type="SUPFAM" id="SSF51735">
    <property type="entry name" value="NAD(P)-binding Rossmann-fold domains"/>
    <property type="match status" value="1"/>
</dbReference>
<dbReference type="Gene3D" id="3.40.50.720">
    <property type="entry name" value="NAD(P)-binding Rossmann-like Domain"/>
    <property type="match status" value="1"/>
</dbReference>